<gene>
    <name evidence="2" type="ORF">PGLA1383_LOCUS1531</name>
</gene>
<evidence type="ECO:0000313" key="3">
    <source>
        <dbReference type="Proteomes" id="UP000654075"/>
    </source>
</evidence>
<proteinExistence type="predicted"/>
<protein>
    <submittedName>
        <fullName evidence="2">Uncharacterized protein</fullName>
    </submittedName>
</protein>
<evidence type="ECO:0000256" key="1">
    <source>
        <dbReference type="SAM" id="Phobius"/>
    </source>
</evidence>
<sequence length="105" mass="12144">MRHTFRSYGANRASLLGTDKTLPYFFTKQVLQCFVFPPETDWVIKPMGSKVYVTSPGLNWVVVLVLVVLLLLVLVLVIFVACLELQNTFRRRRCRCCGGRRLFLF</sequence>
<keyword evidence="1" id="KW-1133">Transmembrane helix</keyword>
<dbReference type="AlphaFoldDB" id="A0A813D2N8"/>
<dbReference type="Proteomes" id="UP000654075">
    <property type="component" value="Unassembled WGS sequence"/>
</dbReference>
<feature type="transmembrane region" description="Helical" evidence="1">
    <location>
        <begin position="60"/>
        <end position="83"/>
    </location>
</feature>
<dbReference type="EMBL" id="CAJNNV010000415">
    <property type="protein sequence ID" value="CAE8582522.1"/>
    <property type="molecule type" value="Genomic_DNA"/>
</dbReference>
<keyword evidence="1" id="KW-0812">Transmembrane</keyword>
<keyword evidence="3" id="KW-1185">Reference proteome</keyword>
<reference evidence="2" key="1">
    <citation type="submission" date="2021-02" db="EMBL/GenBank/DDBJ databases">
        <authorList>
            <person name="Dougan E. K."/>
            <person name="Rhodes N."/>
            <person name="Thang M."/>
            <person name="Chan C."/>
        </authorList>
    </citation>
    <scope>NUCLEOTIDE SEQUENCE</scope>
</reference>
<keyword evidence="1" id="KW-0472">Membrane</keyword>
<organism evidence="2 3">
    <name type="scientific">Polarella glacialis</name>
    <name type="common">Dinoflagellate</name>
    <dbReference type="NCBI Taxonomy" id="89957"/>
    <lineage>
        <taxon>Eukaryota</taxon>
        <taxon>Sar</taxon>
        <taxon>Alveolata</taxon>
        <taxon>Dinophyceae</taxon>
        <taxon>Suessiales</taxon>
        <taxon>Suessiaceae</taxon>
        <taxon>Polarella</taxon>
    </lineage>
</organism>
<name>A0A813D2N8_POLGL</name>
<evidence type="ECO:0000313" key="2">
    <source>
        <dbReference type="EMBL" id="CAE8582522.1"/>
    </source>
</evidence>
<accession>A0A813D2N8</accession>
<comment type="caution">
    <text evidence="2">The sequence shown here is derived from an EMBL/GenBank/DDBJ whole genome shotgun (WGS) entry which is preliminary data.</text>
</comment>